<name>A0A8H6SL16_MYCCL</name>
<comment type="caution">
    <text evidence="6">The sequence shown here is derived from an EMBL/GenBank/DDBJ whole genome shotgun (WGS) entry which is preliminary data.</text>
</comment>
<organism evidence="6 7">
    <name type="scientific">Mycena chlorophos</name>
    <name type="common">Agaric fungus</name>
    <name type="synonym">Agaricus chlorophos</name>
    <dbReference type="NCBI Taxonomy" id="658473"/>
    <lineage>
        <taxon>Eukaryota</taxon>
        <taxon>Fungi</taxon>
        <taxon>Dikarya</taxon>
        <taxon>Basidiomycota</taxon>
        <taxon>Agaricomycotina</taxon>
        <taxon>Agaricomycetes</taxon>
        <taxon>Agaricomycetidae</taxon>
        <taxon>Agaricales</taxon>
        <taxon>Marasmiineae</taxon>
        <taxon>Mycenaceae</taxon>
        <taxon>Mycena</taxon>
    </lineage>
</organism>
<dbReference type="EMBL" id="JACAZE010000013">
    <property type="protein sequence ID" value="KAF7300611.1"/>
    <property type="molecule type" value="Genomic_DNA"/>
</dbReference>
<dbReference type="CDD" id="cd02440">
    <property type="entry name" value="AdoMet_MTases"/>
    <property type="match status" value="1"/>
</dbReference>
<dbReference type="GO" id="GO:0032259">
    <property type="term" value="P:methylation"/>
    <property type="evidence" value="ECO:0007669"/>
    <property type="project" value="UniProtKB-KW"/>
</dbReference>
<dbReference type="Pfam" id="PF08100">
    <property type="entry name" value="Dimerisation"/>
    <property type="match status" value="1"/>
</dbReference>
<dbReference type="InterPro" id="IPR036390">
    <property type="entry name" value="WH_DNA-bd_sf"/>
</dbReference>
<dbReference type="Proteomes" id="UP000613580">
    <property type="component" value="Unassembled WGS sequence"/>
</dbReference>
<protein>
    <submittedName>
        <fullName evidence="6">Methyltransf-2 domain-containing protein</fullName>
    </submittedName>
</protein>
<feature type="domain" description="O-methyltransferase dimerisation" evidence="5">
    <location>
        <begin position="92"/>
        <end position="167"/>
    </location>
</feature>
<dbReference type="AlphaFoldDB" id="A0A8H6SL16"/>
<dbReference type="GO" id="GO:0046983">
    <property type="term" value="F:protein dimerization activity"/>
    <property type="evidence" value="ECO:0007669"/>
    <property type="project" value="InterPro"/>
</dbReference>
<dbReference type="PANTHER" id="PTHR43712:SF2">
    <property type="entry name" value="O-METHYLTRANSFERASE CICE"/>
    <property type="match status" value="1"/>
</dbReference>
<keyword evidence="1" id="KW-0489">Methyltransferase</keyword>
<dbReference type="InterPro" id="IPR001077">
    <property type="entry name" value="COMT_C"/>
</dbReference>
<gene>
    <name evidence="6" type="ORF">HMN09_00946300</name>
</gene>
<dbReference type="InterPro" id="IPR036388">
    <property type="entry name" value="WH-like_DNA-bd_sf"/>
</dbReference>
<dbReference type="PANTHER" id="PTHR43712">
    <property type="entry name" value="PUTATIVE (AFU_ORTHOLOGUE AFUA_4G14580)-RELATED"/>
    <property type="match status" value="1"/>
</dbReference>
<keyword evidence="3" id="KW-0949">S-adenosyl-L-methionine</keyword>
<accession>A0A8H6SL16</accession>
<evidence type="ECO:0000313" key="6">
    <source>
        <dbReference type="EMBL" id="KAF7300611.1"/>
    </source>
</evidence>
<sequence>MRLCDEIPDPGLVMADHISALLALIHDAAQTLQRRFEGNVPTLDDTRPHPLDTELWSPEANEAVQVLEGACAQLCATLARPSHTLVNQFFMAALKPGCLRVALEFKIPDILEAEPAGLHVAEIGKRCGGEPTKIARVLRLLAAEHCFREVEHDVFANNRLSVYLLSSNPLRSFGLHTTGPDVTGTAGYLADTLLDERLGGSFEVVHSTWNQVTGHSTNMFEHWEENPELGKGQQFAIGMLGWNTVVQASTMVHVYPWASLPAGSSICDLGGGVGALSLQLARAHPHLKIVLQDVQGRVIEAETVVWPSDCPDALEDGRVQFKAINLLDECQLPVEGCEVYYMKNILHGFTTAQCLALLSRIRKVMKPGSRLLIHEYLLQTPPVRPDLVNEQSTNRSAPAPLLHNYGTGGVLQYYIDIAMLLQLNSADHTLDEYVEWGEQVGLKFLRVWEFGEMGGVEFGLAE</sequence>
<reference evidence="6" key="1">
    <citation type="submission" date="2020-05" db="EMBL/GenBank/DDBJ databases">
        <title>Mycena genomes resolve the evolution of fungal bioluminescence.</title>
        <authorList>
            <person name="Tsai I.J."/>
        </authorList>
    </citation>
    <scope>NUCLEOTIDE SEQUENCE</scope>
    <source>
        <strain evidence="6">110903Hualien_Pintung</strain>
    </source>
</reference>
<proteinExistence type="predicted"/>
<dbReference type="OrthoDB" id="1606438at2759"/>
<evidence type="ECO:0000259" key="4">
    <source>
        <dbReference type="Pfam" id="PF00891"/>
    </source>
</evidence>
<evidence type="ECO:0000256" key="1">
    <source>
        <dbReference type="ARBA" id="ARBA00022603"/>
    </source>
</evidence>
<keyword evidence="2" id="KW-0808">Transferase</keyword>
<dbReference type="Pfam" id="PF00891">
    <property type="entry name" value="Methyltransf_2"/>
    <property type="match status" value="1"/>
</dbReference>
<dbReference type="SUPFAM" id="SSF53335">
    <property type="entry name" value="S-adenosyl-L-methionine-dependent methyltransferases"/>
    <property type="match status" value="1"/>
</dbReference>
<dbReference type="Gene3D" id="1.10.10.10">
    <property type="entry name" value="Winged helix-like DNA-binding domain superfamily/Winged helix DNA-binding domain"/>
    <property type="match status" value="1"/>
</dbReference>
<dbReference type="PROSITE" id="PS51683">
    <property type="entry name" value="SAM_OMT_II"/>
    <property type="match status" value="1"/>
</dbReference>
<evidence type="ECO:0000313" key="7">
    <source>
        <dbReference type="Proteomes" id="UP000613580"/>
    </source>
</evidence>
<evidence type="ECO:0000259" key="5">
    <source>
        <dbReference type="Pfam" id="PF08100"/>
    </source>
</evidence>
<keyword evidence="7" id="KW-1185">Reference proteome</keyword>
<evidence type="ECO:0000256" key="2">
    <source>
        <dbReference type="ARBA" id="ARBA00022679"/>
    </source>
</evidence>
<evidence type="ECO:0000256" key="3">
    <source>
        <dbReference type="ARBA" id="ARBA00022691"/>
    </source>
</evidence>
<dbReference type="SUPFAM" id="SSF46785">
    <property type="entry name" value="Winged helix' DNA-binding domain"/>
    <property type="match status" value="1"/>
</dbReference>
<dbReference type="GO" id="GO:0008171">
    <property type="term" value="F:O-methyltransferase activity"/>
    <property type="evidence" value="ECO:0007669"/>
    <property type="project" value="InterPro"/>
</dbReference>
<dbReference type="InterPro" id="IPR029063">
    <property type="entry name" value="SAM-dependent_MTases_sf"/>
</dbReference>
<dbReference type="InterPro" id="IPR016461">
    <property type="entry name" value="COMT-like"/>
</dbReference>
<dbReference type="Gene3D" id="3.40.50.150">
    <property type="entry name" value="Vaccinia Virus protein VP39"/>
    <property type="match status" value="1"/>
</dbReference>
<feature type="domain" description="O-methyltransferase C-terminal" evidence="4">
    <location>
        <begin position="199"/>
        <end position="385"/>
    </location>
</feature>
<dbReference type="InterPro" id="IPR012967">
    <property type="entry name" value="COMT_dimerisation"/>
</dbReference>